<evidence type="ECO:0000313" key="1">
    <source>
        <dbReference type="EMBL" id="GIH80227.1"/>
    </source>
</evidence>
<dbReference type="EMBL" id="BOOH01000057">
    <property type="protein sequence ID" value="GIH80227.1"/>
    <property type="molecule type" value="Genomic_DNA"/>
</dbReference>
<protein>
    <recommendedName>
        <fullName evidence="3">SIR2-like domain-containing protein</fullName>
    </recommendedName>
</protein>
<reference evidence="1 2" key="1">
    <citation type="submission" date="2021-01" db="EMBL/GenBank/DDBJ databases">
        <title>Whole genome shotgun sequence of Planobispora longispora NBRC 13918.</title>
        <authorList>
            <person name="Komaki H."/>
            <person name="Tamura T."/>
        </authorList>
    </citation>
    <scope>NUCLEOTIDE SEQUENCE [LARGE SCALE GENOMIC DNA]</scope>
    <source>
        <strain evidence="1 2">NBRC 13918</strain>
    </source>
</reference>
<dbReference type="InterPro" id="IPR029035">
    <property type="entry name" value="DHS-like_NAD/FAD-binding_dom"/>
</dbReference>
<dbReference type="RefSeq" id="WP_203894666.1">
    <property type="nucleotide sequence ID" value="NZ_BOOH01000057.1"/>
</dbReference>
<dbReference type="Pfam" id="PF13289">
    <property type="entry name" value="SIR2_2"/>
    <property type="match status" value="1"/>
</dbReference>
<comment type="caution">
    <text evidence="1">The sequence shown here is derived from an EMBL/GenBank/DDBJ whole genome shotgun (WGS) entry which is preliminary data.</text>
</comment>
<proteinExistence type="predicted"/>
<keyword evidence="2" id="KW-1185">Reference proteome</keyword>
<evidence type="ECO:0008006" key="3">
    <source>
        <dbReference type="Google" id="ProtNLM"/>
    </source>
</evidence>
<name>A0A8J3RR19_9ACTN</name>
<organism evidence="1 2">
    <name type="scientific">Planobispora longispora</name>
    <dbReference type="NCBI Taxonomy" id="28887"/>
    <lineage>
        <taxon>Bacteria</taxon>
        <taxon>Bacillati</taxon>
        <taxon>Actinomycetota</taxon>
        <taxon>Actinomycetes</taxon>
        <taxon>Streptosporangiales</taxon>
        <taxon>Streptosporangiaceae</taxon>
        <taxon>Planobispora</taxon>
    </lineage>
</organism>
<dbReference type="AlphaFoldDB" id="A0A8J3RR19"/>
<dbReference type="SUPFAM" id="SSF52467">
    <property type="entry name" value="DHS-like NAD/FAD-binding domain"/>
    <property type="match status" value="1"/>
</dbReference>
<dbReference type="Proteomes" id="UP000616724">
    <property type="component" value="Unassembled WGS sequence"/>
</dbReference>
<gene>
    <name evidence="1" type="ORF">Plo01_66560</name>
</gene>
<evidence type="ECO:0000313" key="2">
    <source>
        <dbReference type="Proteomes" id="UP000616724"/>
    </source>
</evidence>
<accession>A0A8J3RR19</accession>
<sequence>MHDMVDADWERLLHQLESGDCTPFLGPGACTGTLPAGSALSRRLAKKWGYPYGDDHELPRVAQFALIKYGDAVYVKNMICSELGASGLPDFQDLLEPHGLLANFPLPVYLTTNYDDFIVQSLKAVGKRPNPALCPWNADVPYAGDLFSREDGWNPQADRPLVYHLHGSLRDPVSIVVAEDDYLEFLTNLALDSAGRKQMLPPSILAALTKRSLLFVGYSLKDWTFRVLFRGLLRAVPGINRRRHVSIQLEPTPDPRKANLREVKHHLARYYEGWQISVFWGSSEQFCGELRRRMGSVQ</sequence>